<dbReference type="PANTHER" id="PTHR24345:SF91">
    <property type="entry name" value="SERINE_THREONINE-PROTEIN KINASE PLK4"/>
    <property type="match status" value="1"/>
</dbReference>
<evidence type="ECO:0000256" key="1">
    <source>
        <dbReference type="ARBA" id="ARBA00022527"/>
    </source>
</evidence>
<dbReference type="GO" id="GO:0005634">
    <property type="term" value="C:nucleus"/>
    <property type="evidence" value="ECO:0007669"/>
    <property type="project" value="TreeGrafter"/>
</dbReference>
<dbReference type="AlphaFoldDB" id="A0A1W0AB16"/>
<sequence length="583" mass="67089">MRQYMVEKELAKGSFSTILLCKDKTTQQLVIVKQIQRQHGKLALENVKMEQRVHKALTRKHNHANIVKLIDTFYDSGYDHLVMEYCVNGELYNELDRQPFKRFEPLRAQDYFVQIADAVSFVHDRGFAHRDISLENVFLDQYNQCKLGDFGFALPLDTTRRSNVGKSFYMPPEMFLGTEYALDKADVWALGIILFMLLTGGPLVKQADSTDAAFRYFAIHGLEAICKGWQIDRLIPSLALDLLNKMLCIDPKVRIGMDQVMKHAYVVNGIQLHQPIPEPVKGRSKWKELAKAINGQVLLCTEKKTKRIVVIKCVKWTPTRSRRSLDYQRPMFESCATEKLVHSKVTSKEQHPHIVNLFKTFTNNGCNHFVLEYCSNGELFRHVQRQPEHRLQPQIAQEYFAQIAHALLFIHDHGFAHGDLSLENIFLDAQMRCKVGDFGLAVPLNTLKYTGVGKFFYMAPEIFQRGGYHPGKADIWALGIVLFVMLTGSPLFQKAHKSDAVFAYYQLHGLQEIVSKWEITSYFSSLALDLLSKMLIITPEHRISINSILQHPYVAQCPVVTSEPKRSTFHLFFKTFFSRRRSH</sequence>
<evidence type="ECO:0000313" key="7">
    <source>
        <dbReference type="EMBL" id="OQS07472.1"/>
    </source>
</evidence>
<dbReference type="GO" id="GO:0004674">
    <property type="term" value="F:protein serine/threonine kinase activity"/>
    <property type="evidence" value="ECO:0007669"/>
    <property type="project" value="UniProtKB-KW"/>
</dbReference>
<keyword evidence="4 7" id="KW-0418">Kinase</keyword>
<dbReference type="OrthoDB" id="4062651at2759"/>
<keyword evidence="5" id="KW-0067">ATP-binding</keyword>
<dbReference type="Proteomes" id="UP000243217">
    <property type="component" value="Unassembled WGS sequence"/>
</dbReference>
<keyword evidence="1" id="KW-0723">Serine/threonine-protein kinase</keyword>
<accession>A0A1W0AB16</accession>
<dbReference type="STRING" id="74557.A0A1W0AB16"/>
<comment type="caution">
    <text evidence="7">The sequence shown here is derived from an EMBL/GenBank/DDBJ whole genome shotgun (WGS) entry which is preliminary data.</text>
</comment>
<dbReference type="Gene3D" id="1.10.510.10">
    <property type="entry name" value="Transferase(Phosphotransferase) domain 1"/>
    <property type="match status" value="2"/>
</dbReference>
<keyword evidence="8" id="KW-1185">Reference proteome</keyword>
<keyword evidence="3" id="KW-0547">Nucleotide-binding</keyword>
<dbReference type="EMBL" id="JNBS01000236">
    <property type="protein sequence ID" value="OQS07472.1"/>
    <property type="molecule type" value="Genomic_DNA"/>
</dbReference>
<dbReference type="Pfam" id="PF00069">
    <property type="entry name" value="Pkinase"/>
    <property type="match status" value="2"/>
</dbReference>
<dbReference type="PANTHER" id="PTHR24345">
    <property type="entry name" value="SERINE/THREONINE-PROTEIN KINASE PLK"/>
    <property type="match status" value="1"/>
</dbReference>
<dbReference type="GO" id="GO:0005524">
    <property type="term" value="F:ATP binding"/>
    <property type="evidence" value="ECO:0007669"/>
    <property type="project" value="UniProtKB-KW"/>
</dbReference>
<feature type="domain" description="Protein kinase" evidence="6">
    <location>
        <begin position="4"/>
        <end position="266"/>
    </location>
</feature>
<evidence type="ECO:0000256" key="3">
    <source>
        <dbReference type="ARBA" id="ARBA00022741"/>
    </source>
</evidence>
<feature type="domain" description="Protein kinase" evidence="6">
    <location>
        <begin position="283"/>
        <end position="554"/>
    </location>
</feature>
<organism evidence="7 8">
    <name type="scientific">Thraustotheca clavata</name>
    <dbReference type="NCBI Taxonomy" id="74557"/>
    <lineage>
        <taxon>Eukaryota</taxon>
        <taxon>Sar</taxon>
        <taxon>Stramenopiles</taxon>
        <taxon>Oomycota</taxon>
        <taxon>Saprolegniomycetes</taxon>
        <taxon>Saprolegniales</taxon>
        <taxon>Achlyaceae</taxon>
        <taxon>Thraustotheca</taxon>
    </lineage>
</organism>
<proteinExistence type="predicted"/>
<evidence type="ECO:0000256" key="4">
    <source>
        <dbReference type="ARBA" id="ARBA00022777"/>
    </source>
</evidence>
<dbReference type="FunFam" id="1.10.510.10:FF:000571">
    <property type="entry name" value="Maternal embryonic leucine zipper kinase"/>
    <property type="match status" value="1"/>
</dbReference>
<evidence type="ECO:0000313" key="8">
    <source>
        <dbReference type="Proteomes" id="UP000243217"/>
    </source>
</evidence>
<dbReference type="PROSITE" id="PS50011">
    <property type="entry name" value="PROTEIN_KINASE_DOM"/>
    <property type="match status" value="2"/>
</dbReference>
<dbReference type="InterPro" id="IPR000719">
    <property type="entry name" value="Prot_kinase_dom"/>
</dbReference>
<dbReference type="SUPFAM" id="SSF56112">
    <property type="entry name" value="Protein kinase-like (PK-like)"/>
    <property type="match status" value="2"/>
</dbReference>
<keyword evidence="2" id="KW-0808">Transferase</keyword>
<reference evidence="7 8" key="1">
    <citation type="journal article" date="2014" name="Genome Biol. Evol.">
        <title>The secreted proteins of Achlya hypogyna and Thraustotheca clavata identify the ancestral oomycete secretome and reveal gene acquisitions by horizontal gene transfer.</title>
        <authorList>
            <person name="Misner I."/>
            <person name="Blouin N."/>
            <person name="Leonard G."/>
            <person name="Richards T.A."/>
            <person name="Lane C.E."/>
        </authorList>
    </citation>
    <scope>NUCLEOTIDE SEQUENCE [LARGE SCALE GENOMIC DNA]</scope>
    <source>
        <strain evidence="7 8">ATCC 34112</strain>
    </source>
</reference>
<protein>
    <submittedName>
        <fullName evidence="7">Kinase</fullName>
    </submittedName>
</protein>
<name>A0A1W0AB16_9STRA</name>
<evidence type="ECO:0000256" key="2">
    <source>
        <dbReference type="ARBA" id="ARBA00022679"/>
    </source>
</evidence>
<gene>
    <name evidence="7" type="ORF">THRCLA_20150</name>
</gene>
<dbReference type="InterPro" id="IPR011009">
    <property type="entry name" value="Kinase-like_dom_sf"/>
</dbReference>
<evidence type="ECO:0000259" key="6">
    <source>
        <dbReference type="PROSITE" id="PS50011"/>
    </source>
</evidence>
<evidence type="ECO:0000256" key="5">
    <source>
        <dbReference type="ARBA" id="ARBA00022840"/>
    </source>
</evidence>